<proteinExistence type="predicted"/>
<dbReference type="SUPFAM" id="SSF52821">
    <property type="entry name" value="Rhodanese/Cell cycle control phosphatase"/>
    <property type="match status" value="1"/>
</dbReference>
<reference evidence="3" key="1">
    <citation type="submission" date="2020-11" db="EMBL/GenBank/DDBJ databases">
        <authorList>
            <person name="Tran Van P."/>
        </authorList>
    </citation>
    <scope>NUCLEOTIDE SEQUENCE</scope>
</reference>
<dbReference type="PROSITE" id="PS50206">
    <property type="entry name" value="RHODANESE_3"/>
    <property type="match status" value="1"/>
</dbReference>
<evidence type="ECO:0000313" key="3">
    <source>
        <dbReference type="EMBL" id="CAD7604074.1"/>
    </source>
</evidence>
<gene>
    <name evidence="3" type="ORF">TGEB3V08_LOCUS9005</name>
</gene>
<evidence type="ECO:0000259" key="2">
    <source>
        <dbReference type="PROSITE" id="PS50206"/>
    </source>
</evidence>
<name>A0A7R9K5A8_TIMGE</name>
<evidence type="ECO:0000256" key="1">
    <source>
        <dbReference type="SAM" id="MobiDB-lite"/>
    </source>
</evidence>
<dbReference type="PANTHER" id="PTHR44086">
    <property type="entry name" value="THIOSULFATE SULFURTRANSFERASE RDL2, MITOCHONDRIAL-RELATED"/>
    <property type="match status" value="1"/>
</dbReference>
<feature type="compositionally biased region" description="Polar residues" evidence="1">
    <location>
        <begin position="1"/>
        <end position="24"/>
    </location>
</feature>
<accession>A0A7R9K5A8</accession>
<dbReference type="Pfam" id="PF00581">
    <property type="entry name" value="Rhodanese"/>
    <property type="match status" value="1"/>
</dbReference>
<dbReference type="InterPro" id="IPR036873">
    <property type="entry name" value="Rhodanese-like_dom_sf"/>
</dbReference>
<dbReference type="AlphaFoldDB" id="A0A7R9K5A8"/>
<dbReference type="PANTHER" id="PTHR44086:SF10">
    <property type="entry name" value="THIOSULFATE SULFURTRANSFERASE_RHODANESE-LIKE DOMAIN-CONTAINING PROTEIN 3"/>
    <property type="match status" value="1"/>
</dbReference>
<feature type="region of interest" description="Disordered" evidence="1">
    <location>
        <begin position="1"/>
        <end position="31"/>
    </location>
</feature>
<dbReference type="EMBL" id="OE843842">
    <property type="protein sequence ID" value="CAD7604074.1"/>
    <property type="molecule type" value="Genomic_DNA"/>
</dbReference>
<organism evidence="3">
    <name type="scientific">Timema genevievae</name>
    <name type="common">Walking stick</name>
    <dbReference type="NCBI Taxonomy" id="629358"/>
    <lineage>
        <taxon>Eukaryota</taxon>
        <taxon>Metazoa</taxon>
        <taxon>Ecdysozoa</taxon>
        <taxon>Arthropoda</taxon>
        <taxon>Hexapoda</taxon>
        <taxon>Insecta</taxon>
        <taxon>Pterygota</taxon>
        <taxon>Neoptera</taxon>
        <taxon>Polyneoptera</taxon>
        <taxon>Phasmatodea</taxon>
        <taxon>Timematodea</taxon>
        <taxon>Timematoidea</taxon>
        <taxon>Timematidae</taxon>
        <taxon>Timema</taxon>
    </lineage>
</organism>
<sequence>MVENVNQCSSRRNDNTKTIASQTPREQRTAGSLRIHGDQDFEKTTLCPVKQFESRRKIMSSSACKSQEVKLVSYEELNTLIHDKSAILIDVRERKELADTGVLPNSVNIPLGELEEALVNTPDDKFNEKYGITKPETSDKLVFSCRSGKRSLMATQKALAAGYCKYV</sequence>
<feature type="domain" description="Rhodanese" evidence="2">
    <location>
        <begin position="82"/>
        <end position="163"/>
    </location>
</feature>
<dbReference type="Gene3D" id="3.40.250.10">
    <property type="entry name" value="Rhodanese-like domain"/>
    <property type="match status" value="1"/>
</dbReference>
<dbReference type="InterPro" id="IPR001763">
    <property type="entry name" value="Rhodanese-like_dom"/>
</dbReference>
<protein>
    <recommendedName>
        <fullName evidence="2">Rhodanese domain-containing protein</fullName>
    </recommendedName>
</protein>